<dbReference type="SUPFAM" id="SSF52317">
    <property type="entry name" value="Class I glutamine amidotransferase-like"/>
    <property type="match status" value="1"/>
</dbReference>
<dbReference type="GO" id="GO:0019172">
    <property type="term" value="F:glyoxalase III activity"/>
    <property type="evidence" value="ECO:0007669"/>
    <property type="project" value="UniProtKB-EC"/>
</dbReference>
<protein>
    <recommendedName>
        <fullName evidence="1">D-lactate dehydratase</fullName>
        <ecNumber evidence="1">4.2.1.130</ecNumber>
    </recommendedName>
</protein>
<reference evidence="7" key="1">
    <citation type="journal article" date="2021" name="Nat. Commun.">
        <title>Genetic determinants of endophytism in the Arabidopsis root mycobiome.</title>
        <authorList>
            <person name="Mesny F."/>
            <person name="Miyauchi S."/>
            <person name="Thiergart T."/>
            <person name="Pickel B."/>
            <person name="Atanasova L."/>
            <person name="Karlsson M."/>
            <person name="Huettel B."/>
            <person name="Barry K.W."/>
            <person name="Haridas S."/>
            <person name="Chen C."/>
            <person name="Bauer D."/>
            <person name="Andreopoulos W."/>
            <person name="Pangilinan J."/>
            <person name="LaButti K."/>
            <person name="Riley R."/>
            <person name="Lipzen A."/>
            <person name="Clum A."/>
            <person name="Drula E."/>
            <person name="Henrissat B."/>
            <person name="Kohler A."/>
            <person name="Grigoriev I.V."/>
            <person name="Martin F.M."/>
            <person name="Hacquard S."/>
        </authorList>
    </citation>
    <scope>NUCLEOTIDE SEQUENCE</scope>
    <source>
        <strain evidence="7">MPI-CAGE-AT-0016</strain>
    </source>
</reference>
<evidence type="ECO:0000313" key="8">
    <source>
        <dbReference type="Proteomes" id="UP000813385"/>
    </source>
</evidence>
<evidence type="ECO:0000256" key="1">
    <source>
        <dbReference type="ARBA" id="ARBA00013134"/>
    </source>
</evidence>
<dbReference type="Gene3D" id="3.40.50.880">
    <property type="match status" value="1"/>
</dbReference>
<comment type="caution">
    <text evidence="7">The sequence shown here is derived from an EMBL/GenBank/DDBJ whole genome shotgun (WGS) entry which is preliminary data.</text>
</comment>
<dbReference type="EC" id="4.2.1.130" evidence="1"/>
<sequence>MFDLAHDVTSHQLIREFYAANKVVSAVCHGPAALVNVKLEDGSYLVAGQTVTGFSNAEEDAYDNTKLMPFLLEDDLKKNGAKYVKADNLFGVKTVVSGRDGNLATGQNPPSAGVRESVLVEVIQKRS</sequence>
<dbReference type="Proteomes" id="UP000813385">
    <property type="component" value="Unassembled WGS sequence"/>
</dbReference>
<evidence type="ECO:0000259" key="6">
    <source>
        <dbReference type="Pfam" id="PF01965"/>
    </source>
</evidence>
<evidence type="ECO:0000256" key="5">
    <source>
        <dbReference type="ARBA" id="ARBA00048082"/>
    </source>
</evidence>
<dbReference type="AlphaFoldDB" id="A0A8K0T7I2"/>
<dbReference type="GO" id="GO:0019243">
    <property type="term" value="P:methylglyoxal catabolic process to D-lactate via S-lactoyl-glutathione"/>
    <property type="evidence" value="ECO:0007669"/>
    <property type="project" value="TreeGrafter"/>
</dbReference>
<dbReference type="PANTHER" id="PTHR48094">
    <property type="entry name" value="PROTEIN/NUCLEIC ACID DEGLYCASE DJ-1-RELATED"/>
    <property type="match status" value="1"/>
</dbReference>
<dbReference type="CDD" id="cd03141">
    <property type="entry name" value="GATase1_Hsp31_like"/>
    <property type="match status" value="1"/>
</dbReference>
<accession>A0A8K0T7I2</accession>
<keyword evidence="7" id="KW-0315">Glutamine amidotransferase</keyword>
<proteinExistence type="inferred from homology"/>
<evidence type="ECO:0000313" key="7">
    <source>
        <dbReference type="EMBL" id="KAH7353383.1"/>
    </source>
</evidence>
<organism evidence="7 8">
    <name type="scientific">Plectosphaerella cucumerina</name>
    <dbReference type="NCBI Taxonomy" id="40658"/>
    <lineage>
        <taxon>Eukaryota</taxon>
        <taxon>Fungi</taxon>
        <taxon>Dikarya</taxon>
        <taxon>Ascomycota</taxon>
        <taxon>Pezizomycotina</taxon>
        <taxon>Sordariomycetes</taxon>
        <taxon>Hypocreomycetidae</taxon>
        <taxon>Glomerellales</taxon>
        <taxon>Plectosphaerellaceae</taxon>
        <taxon>Plectosphaerella</taxon>
    </lineage>
</organism>
<comment type="catalytic activity">
    <reaction evidence="5">
        <text>methylglyoxal + H2O = (R)-lactate + H(+)</text>
        <dbReference type="Rhea" id="RHEA:27754"/>
        <dbReference type="ChEBI" id="CHEBI:15377"/>
        <dbReference type="ChEBI" id="CHEBI:15378"/>
        <dbReference type="ChEBI" id="CHEBI:16004"/>
        <dbReference type="ChEBI" id="CHEBI:17158"/>
        <dbReference type="EC" id="4.2.1.130"/>
    </reaction>
</comment>
<dbReference type="OrthoDB" id="543156at2759"/>
<dbReference type="GO" id="GO:0005737">
    <property type="term" value="C:cytoplasm"/>
    <property type="evidence" value="ECO:0007669"/>
    <property type="project" value="TreeGrafter"/>
</dbReference>
<dbReference type="InterPro" id="IPR029062">
    <property type="entry name" value="Class_I_gatase-like"/>
</dbReference>
<dbReference type="Pfam" id="PF01965">
    <property type="entry name" value="DJ-1_PfpI"/>
    <property type="match status" value="1"/>
</dbReference>
<evidence type="ECO:0000256" key="3">
    <source>
        <dbReference type="ARBA" id="ARBA00023239"/>
    </source>
</evidence>
<dbReference type="InterPro" id="IPR002818">
    <property type="entry name" value="DJ-1/PfpI"/>
</dbReference>
<comment type="similarity">
    <text evidence="4">Belongs to the peptidase C56 family. HSP31-like subfamily.</text>
</comment>
<name>A0A8K0T7I2_9PEZI</name>
<dbReference type="InterPro" id="IPR050325">
    <property type="entry name" value="Prot/Nucl_acid_deglycase"/>
</dbReference>
<evidence type="ECO:0000256" key="2">
    <source>
        <dbReference type="ARBA" id="ARBA00023016"/>
    </source>
</evidence>
<feature type="domain" description="DJ-1/PfpI" evidence="6">
    <location>
        <begin position="10"/>
        <end position="111"/>
    </location>
</feature>
<dbReference type="EMBL" id="JAGPXD010000005">
    <property type="protein sequence ID" value="KAH7353383.1"/>
    <property type="molecule type" value="Genomic_DNA"/>
</dbReference>
<keyword evidence="8" id="KW-1185">Reference proteome</keyword>
<dbReference type="PANTHER" id="PTHR48094:SF11">
    <property type="entry name" value="GLUTATHIONE-INDEPENDENT GLYOXALASE HSP31-RELATED"/>
    <property type="match status" value="1"/>
</dbReference>
<evidence type="ECO:0000256" key="4">
    <source>
        <dbReference type="ARBA" id="ARBA00038493"/>
    </source>
</evidence>
<gene>
    <name evidence="7" type="ORF">B0T11DRAFT_286727</name>
</gene>
<keyword evidence="3" id="KW-0456">Lyase</keyword>
<keyword evidence="2" id="KW-0346">Stress response</keyword>